<reference evidence="2" key="2">
    <citation type="journal article" date="2015" name="Data Brief">
        <title>Shoot transcriptome of the giant reed, Arundo donax.</title>
        <authorList>
            <person name="Barrero R.A."/>
            <person name="Guerrero F.D."/>
            <person name="Moolhuijzen P."/>
            <person name="Goolsby J.A."/>
            <person name="Tidwell J."/>
            <person name="Bellgard S.E."/>
            <person name="Bellgard M.I."/>
        </authorList>
    </citation>
    <scope>NUCLEOTIDE SEQUENCE</scope>
    <source>
        <tissue evidence="2">Shoot tissue taken approximately 20 cm above the soil surface</tissue>
    </source>
</reference>
<dbReference type="EMBL" id="GBRH01204072">
    <property type="protein sequence ID" value="JAD93823.1"/>
    <property type="molecule type" value="Transcribed_RNA"/>
</dbReference>
<evidence type="ECO:0000256" key="1">
    <source>
        <dbReference type="SAM" id="SignalP"/>
    </source>
</evidence>
<protein>
    <submittedName>
        <fullName evidence="2">Uncharacterized protein</fullName>
    </submittedName>
</protein>
<dbReference type="AlphaFoldDB" id="A0A0A9E459"/>
<organism evidence="2">
    <name type="scientific">Arundo donax</name>
    <name type="common">Giant reed</name>
    <name type="synonym">Donax arundinaceus</name>
    <dbReference type="NCBI Taxonomy" id="35708"/>
    <lineage>
        <taxon>Eukaryota</taxon>
        <taxon>Viridiplantae</taxon>
        <taxon>Streptophyta</taxon>
        <taxon>Embryophyta</taxon>
        <taxon>Tracheophyta</taxon>
        <taxon>Spermatophyta</taxon>
        <taxon>Magnoliopsida</taxon>
        <taxon>Liliopsida</taxon>
        <taxon>Poales</taxon>
        <taxon>Poaceae</taxon>
        <taxon>PACMAD clade</taxon>
        <taxon>Arundinoideae</taxon>
        <taxon>Arundineae</taxon>
        <taxon>Arundo</taxon>
    </lineage>
</organism>
<proteinExistence type="predicted"/>
<name>A0A0A9E459_ARUDO</name>
<dbReference type="PROSITE" id="PS51257">
    <property type="entry name" value="PROKAR_LIPOPROTEIN"/>
    <property type="match status" value="1"/>
</dbReference>
<keyword evidence="1" id="KW-0732">Signal</keyword>
<reference evidence="2" key="1">
    <citation type="submission" date="2014-09" db="EMBL/GenBank/DDBJ databases">
        <authorList>
            <person name="Magalhaes I.L.F."/>
            <person name="Oliveira U."/>
            <person name="Santos F.R."/>
            <person name="Vidigal T.H.D.A."/>
            <person name="Brescovit A.D."/>
            <person name="Santos A.J."/>
        </authorList>
    </citation>
    <scope>NUCLEOTIDE SEQUENCE</scope>
    <source>
        <tissue evidence="2">Shoot tissue taken approximately 20 cm above the soil surface</tissue>
    </source>
</reference>
<accession>A0A0A9E459</accession>
<feature type="signal peptide" evidence="1">
    <location>
        <begin position="1"/>
        <end position="20"/>
    </location>
</feature>
<sequence length="60" mass="7229">MRRWIKYGLFHFYLLQSCTKINCVLNVVHPPQYMRILLQFIVSKKTHESLYSCKHNNISS</sequence>
<feature type="chain" id="PRO_5002061743" evidence="1">
    <location>
        <begin position="21"/>
        <end position="60"/>
    </location>
</feature>
<evidence type="ECO:0000313" key="2">
    <source>
        <dbReference type="EMBL" id="JAD93823.1"/>
    </source>
</evidence>